<proteinExistence type="predicted"/>
<dbReference type="AlphaFoldDB" id="A0A8H3WFS3"/>
<sequence length="53" mass="5684">GQIRPALMIRSGGLSSASGTFATINLSSMTITEMRDLRFGHLHLADSSSYPVM</sequence>
<keyword evidence="2" id="KW-1185">Reference proteome</keyword>
<evidence type="ECO:0000313" key="2">
    <source>
        <dbReference type="Proteomes" id="UP000434172"/>
    </source>
</evidence>
<organism evidence="1 2">
    <name type="scientific">Colletotrichum asianum</name>
    <dbReference type="NCBI Taxonomy" id="702518"/>
    <lineage>
        <taxon>Eukaryota</taxon>
        <taxon>Fungi</taxon>
        <taxon>Dikarya</taxon>
        <taxon>Ascomycota</taxon>
        <taxon>Pezizomycotina</taxon>
        <taxon>Sordariomycetes</taxon>
        <taxon>Hypocreomycetidae</taxon>
        <taxon>Glomerellales</taxon>
        <taxon>Glomerellaceae</taxon>
        <taxon>Colletotrichum</taxon>
        <taxon>Colletotrichum gloeosporioides species complex</taxon>
    </lineage>
</organism>
<name>A0A8H3WFS3_9PEZI</name>
<reference evidence="1 2" key="1">
    <citation type="submission" date="2019-12" db="EMBL/GenBank/DDBJ databases">
        <title>A genome sequence resource for the geographically widespread anthracnose pathogen Colletotrichum asianum.</title>
        <authorList>
            <person name="Meng Y."/>
        </authorList>
    </citation>
    <scope>NUCLEOTIDE SEQUENCE [LARGE SCALE GENOMIC DNA]</scope>
    <source>
        <strain evidence="1 2">ICMP 18580</strain>
    </source>
</reference>
<evidence type="ECO:0000313" key="1">
    <source>
        <dbReference type="EMBL" id="KAF0327208.1"/>
    </source>
</evidence>
<feature type="non-terminal residue" evidence="1">
    <location>
        <position position="1"/>
    </location>
</feature>
<protein>
    <submittedName>
        <fullName evidence="1">Uncharacterized protein</fullName>
    </submittedName>
</protein>
<dbReference type="EMBL" id="WOWK01000024">
    <property type="protein sequence ID" value="KAF0327208.1"/>
    <property type="molecule type" value="Genomic_DNA"/>
</dbReference>
<comment type="caution">
    <text evidence="1">The sequence shown here is derived from an EMBL/GenBank/DDBJ whole genome shotgun (WGS) entry which is preliminary data.</text>
</comment>
<accession>A0A8H3WFS3</accession>
<dbReference type="Proteomes" id="UP000434172">
    <property type="component" value="Unassembled WGS sequence"/>
</dbReference>
<gene>
    <name evidence="1" type="ORF">GQ607_005397</name>
</gene>